<evidence type="ECO:0000313" key="2">
    <source>
        <dbReference type="Proteomes" id="UP001357223"/>
    </source>
</evidence>
<keyword evidence="2" id="KW-1185">Reference proteome</keyword>
<accession>A0ABZ2CBN6</accession>
<organism evidence="1 2">
    <name type="scientific">Niallia oryzisoli</name>
    <dbReference type="NCBI Taxonomy" id="1737571"/>
    <lineage>
        <taxon>Bacteria</taxon>
        <taxon>Bacillati</taxon>
        <taxon>Bacillota</taxon>
        <taxon>Bacilli</taxon>
        <taxon>Bacillales</taxon>
        <taxon>Bacillaceae</taxon>
        <taxon>Niallia</taxon>
    </lineage>
</organism>
<gene>
    <name evidence="1" type="ORF">R4Z09_26210</name>
</gene>
<dbReference type="Proteomes" id="UP001357223">
    <property type="component" value="Chromosome"/>
</dbReference>
<evidence type="ECO:0000313" key="1">
    <source>
        <dbReference type="EMBL" id="WVX80697.1"/>
    </source>
</evidence>
<dbReference type="RefSeq" id="WP_338449628.1">
    <property type="nucleotide sequence ID" value="NZ_CP137640.1"/>
</dbReference>
<protein>
    <submittedName>
        <fullName evidence="1">Uncharacterized protein</fullName>
    </submittedName>
</protein>
<name>A0ABZ2CBN6_9BACI</name>
<sequence length="58" mass="6802">MLPALMAAKFAKIPFEKLTATSPLQEHQLKMIRQMSTKRQWSNRVQIKIIRLARNKPI</sequence>
<dbReference type="EMBL" id="CP137640">
    <property type="protein sequence ID" value="WVX80697.1"/>
    <property type="molecule type" value="Genomic_DNA"/>
</dbReference>
<reference evidence="1 2" key="1">
    <citation type="submission" date="2023-10" db="EMBL/GenBank/DDBJ databases">
        <title>Niallia locisalis sp.nov. isolated from a salt pond sample.</title>
        <authorList>
            <person name="Li X.-J."/>
            <person name="Dong L."/>
        </authorList>
    </citation>
    <scope>NUCLEOTIDE SEQUENCE [LARGE SCALE GENOMIC DNA]</scope>
    <source>
        <strain evidence="1 2">DSM 29761</strain>
    </source>
</reference>
<proteinExistence type="predicted"/>